<protein>
    <submittedName>
        <fullName evidence="3">Uncharacterized protein</fullName>
    </submittedName>
</protein>
<keyword evidence="2" id="KW-1133">Transmembrane helix</keyword>
<accession>A0AAW1PIR0</accession>
<feature type="region of interest" description="Disordered" evidence="1">
    <location>
        <begin position="1"/>
        <end position="33"/>
    </location>
</feature>
<dbReference type="AlphaFoldDB" id="A0AAW1PIR0"/>
<sequence length="116" mass="13020">MTRRIPRSGRPSPRTDFKSEHKYHEARQKELLRESDDSVKQAGFVLNHAVAQPAPGHYSAALLSFLWLCVAAYALARERSAVRDCRTRPLQPHRQFVVLQPSTGSASSAQFQFATA</sequence>
<gene>
    <name evidence="3" type="ORF">WJX73_007449</name>
</gene>
<feature type="compositionally biased region" description="Basic and acidic residues" evidence="1">
    <location>
        <begin position="13"/>
        <end position="33"/>
    </location>
</feature>
<dbReference type="Proteomes" id="UP001465755">
    <property type="component" value="Unassembled WGS sequence"/>
</dbReference>
<name>A0AAW1PIR0_9CHLO</name>
<keyword evidence="4" id="KW-1185">Reference proteome</keyword>
<proteinExistence type="predicted"/>
<dbReference type="EMBL" id="JALJOQ010000020">
    <property type="protein sequence ID" value="KAK9809439.1"/>
    <property type="molecule type" value="Genomic_DNA"/>
</dbReference>
<keyword evidence="2" id="KW-0812">Transmembrane</keyword>
<organism evidence="3 4">
    <name type="scientific">Symbiochloris irregularis</name>
    <dbReference type="NCBI Taxonomy" id="706552"/>
    <lineage>
        <taxon>Eukaryota</taxon>
        <taxon>Viridiplantae</taxon>
        <taxon>Chlorophyta</taxon>
        <taxon>core chlorophytes</taxon>
        <taxon>Trebouxiophyceae</taxon>
        <taxon>Trebouxiales</taxon>
        <taxon>Trebouxiaceae</taxon>
        <taxon>Symbiochloris</taxon>
    </lineage>
</organism>
<evidence type="ECO:0000313" key="4">
    <source>
        <dbReference type="Proteomes" id="UP001465755"/>
    </source>
</evidence>
<comment type="caution">
    <text evidence="3">The sequence shown here is derived from an EMBL/GenBank/DDBJ whole genome shotgun (WGS) entry which is preliminary data.</text>
</comment>
<evidence type="ECO:0000313" key="3">
    <source>
        <dbReference type="EMBL" id="KAK9809439.1"/>
    </source>
</evidence>
<reference evidence="3 4" key="1">
    <citation type="journal article" date="2024" name="Nat. Commun.">
        <title>Phylogenomics reveals the evolutionary origins of lichenization in chlorophyte algae.</title>
        <authorList>
            <person name="Puginier C."/>
            <person name="Libourel C."/>
            <person name="Otte J."/>
            <person name="Skaloud P."/>
            <person name="Haon M."/>
            <person name="Grisel S."/>
            <person name="Petersen M."/>
            <person name="Berrin J.G."/>
            <person name="Delaux P.M."/>
            <person name="Dal Grande F."/>
            <person name="Keller J."/>
        </authorList>
    </citation>
    <scope>NUCLEOTIDE SEQUENCE [LARGE SCALE GENOMIC DNA]</scope>
    <source>
        <strain evidence="3 4">SAG 2036</strain>
    </source>
</reference>
<evidence type="ECO:0000256" key="1">
    <source>
        <dbReference type="SAM" id="MobiDB-lite"/>
    </source>
</evidence>
<feature type="transmembrane region" description="Helical" evidence="2">
    <location>
        <begin position="56"/>
        <end position="76"/>
    </location>
</feature>
<keyword evidence="2" id="KW-0472">Membrane</keyword>
<evidence type="ECO:0000256" key="2">
    <source>
        <dbReference type="SAM" id="Phobius"/>
    </source>
</evidence>